<keyword evidence="3" id="KW-1185">Reference proteome</keyword>
<comment type="caution">
    <text evidence="2">The sequence shown here is derived from an EMBL/GenBank/DDBJ whole genome shotgun (WGS) entry which is preliminary data.</text>
</comment>
<dbReference type="CDD" id="cd21075">
    <property type="entry name" value="DBD_XPA-like"/>
    <property type="match status" value="1"/>
</dbReference>
<dbReference type="AlphaFoldDB" id="A0A9P3GN40"/>
<protein>
    <submittedName>
        <fullName evidence="2">Uncharacterized protein</fullName>
    </submittedName>
</protein>
<dbReference type="Proteomes" id="UP000703269">
    <property type="component" value="Unassembled WGS sequence"/>
</dbReference>
<evidence type="ECO:0000313" key="3">
    <source>
        <dbReference type="Proteomes" id="UP000703269"/>
    </source>
</evidence>
<sequence>MPPTRTKTKPAYITPSESQWMYKTKAMKTYKLSVKDLESITPISVDRNPYGGRNAAVRYSVRDLESLARRLHGDSFKTPFVPPKVELAKPCGDEILHSRAKDVYSMTNDQLKAIKPVRVEPNPHGGPYPMKHYNVCDVEALAKRLGLTAKLPVQPRNVPAPVASSSRGWSMSDQFSHDYGYDLECDDPDYDSGADDSLLGDEAED</sequence>
<dbReference type="OrthoDB" id="2881925at2759"/>
<accession>A0A9P3GN40</accession>
<feature type="region of interest" description="Disordered" evidence="1">
    <location>
        <begin position="180"/>
        <end position="205"/>
    </location>
</feature>
<reference evidence="2 3" key="1">
    <citation type="submission" date="2021-08" db="EMBL/GenBank/DDBJ databases">
        <title>Draft Genome Sequence of Phanerochaete sordida strain YK-624.</title>
        <authorList>
            <person name="Mori T."/>
            <person name="Dohra H."/>
            <person name="Suzuki T."/>
            <person name="Kawagishi H."/>
            <person name="Hirai H."/>
        </authorList>
    </citation>
    <scope>NUCLEOTIDE SEQUENCE [LARGE SCALE GENOMIC DNA]</scope>
    <source>
        <strain evidence="2 3">YK-624</strain>
    </source>
</reference>
<evidence type="ECO:0000256" key="1">
    <source>
        <dbReference type="SAM" id="MobiDB-lite"/>
    </source>
</evidence>
<proteinExistence type="predicted"/>
<organism evidence="2 3">
    <name type="scientific">Phanerochaete sordida</name>
    <dbReference type="NCBI Taxonomy" id="48140"/>
    <lineage>
        <taxon>Eukaryota</taxon>
        <taxon>Fungi</taxon>
        <taxon>Dikarya</taxon>
        <taxon>Basidiomycota</taxon>
        <taxon>Agaricomycotina</taxon>
        <taxon>Agaricomycetes</taxon>
        <taxon>Polyporales</taxon>
        <taxon>Phanerochaetaceae</taxon>
        <taxon>Phanerochaete</taxon>
    </lineage>
</organism>
<evidence type="ECO:0000313" key="2">
    <source>
        <dbReference type="EMBL" id="GJE97973.1"/>
    </source>
</evidence>
<dbReference type="EMBL" id="BPQB01000080">
    <property type="protein sequence ID" value="GJE97973.1"/>
    <property type="molecule type" value="Genomic_DNA"/>
</dbReference>
<feature type="compositionally biased region" description="Acidic residues" evidence="1">
    <location>
        <begin position="181"/>
        <end position="205"/>
    </location>
</feature>
<gene>
    <name evidence="2" type="ORF">PsYK624_141950</name>
</gene>
<name>A0A9P3GN40_9APHY</name>